<dbReference type="SUPFAM" id="SSF64307">
    <property type="entry name" value="SirA-like"/>
    <property type="match status" value="1"/>
</dbReference>
<dbReference type="Pfam" id="PF01206">
    <property type="entry name" value="TusA"/>
    <property type="match status" value="1"/>
</dbReference>
<dbReference type="eggNOG" id="COG0425">
    <property type="taxonomic scope" value="Bacteria"/>
</dbReference>
<dbReference type="InterPro" id="IPR023753">
    <property type="entry name" value="FAD/NAD-binding_dom"/>
</dbReference>
<dbReference type="InterPro" id="IPR004099">
    <property type="entry name" value="Pyr_nucl-diS_OxRdtase_dimer"/>
</dbReference>
<evidence type="ECO:0000256" key="3">
    <source>
        <dbReference type="ARBA" id="ARBA00022630"/>
    </source>
</evidence>
<keyword evidence="9" id="KW-1185">Reference proteome</keyword>
<dbReference type="RefSeq" id="WP_014270479.1">
    <property type="nucleotide sequence ID" value="NC_016633.1"/>
</dbReference>
<dbReference type="PROSITE" id="PS50206">
    <property type="entry name" value="RHODANESE_3"/>
    <property type="match status" value="1"/>
</dbReference>
<keyword evidence="3" id="KW-0285">Flavoprotein</keyword>
<organism evidence="8 9">
    <name type="scientific">Sphaerochaeta pleomorpha (strain ATCC BAA-1885 / DSM 22778 / Grapes)</name>
    <dbReference type="NCBI Taxonomy" id="158190"/>
    <lineage>
        <taxon>Bacteria</taxon>
        <taxon>Pseudomonadati</taxon>
        <taxon>Spirochaetota</taxon>
        <taxon>Spirochaetia</taxon>
        <taxon>Spirochaetales</taxon>
        <taxon>Sphaerochaetaceae</taxon>
        <taxon>Sphaerochaeta</taxon>
    </lineage>
</organism>
<dbReference type="PRINTS" id="PR00368">
    <property type="entry name" value="FADPNR"/>
</dbReference>
<dbReference type="OrthoDB" id="9802028at2"/>
<dbReference type="eggNOG" id="COG2210">
    <property type="taxonomic scope" value="Bacteria"/>
</dbReference>
<evidence type="ECO:0000313" key="8">
    <source>
        <dbReference type="EMBL" id="AEV29636.1"/>
    </source>
</evidence>
<proteinExistence type="inferred from homology"/>
<dbReference type="SMART" id="SM00450">
    <property type="entry name" value="RHOD"/>
    <property type="match status" value="1"/>
</dbReference>
<evidence type="ECO:0000256" key="1">
    <source>
        <dbReference type="ARBA" id="ARBA00001974"/>
    </source>
</evidence>
<dbReference type="Pfam" id="PF00581">
    <property type="entry name" value="Rhodanese"/>
    <property type="match status" value="1"/>
</dbReference>
<dbReference type="SUPFAM" id="SSF55424">
    <property type="entry name" value="FAD/NAD-linked reductases, dimerisation (C-terminal) domain"/>
    <property type="match status" value="1"/>
</dbReference>
<dbReference type="PRINTS" id="PR00411">
    <property type="entry name" value="PNDRDTASEI"/>
</dbReference>
<gene>
    <name evidence="8" type="ordered locus">SpiGrapes_1842</name>
</gene>
<dbReference type="Gene3D" id="3.50.50.60">
    <property type="entry name" value="FAD/NAD(P)-binding domain"/>
    <property type="match status" value="2"/>
</dbReference>
<evidence type="ECO:0000313" key="9">
    <source>
        <dbReference type="Proteomes" id="UP000005632"/>
    </source>
</evidence>
<comment type="similarity">
    <text evidence="2">Belongs to the class-III pyridine nucleotide-disulfide oxidoreductase family.</text>
</comment>
<dbReference type="KEGG" id="sgp:SpiGrapes_1842"/>
<dbReference type="InterPro" id="IPR027396">
    <property type="entry name" value="DsrEFH-like"/>
</dbReference>
<keyword evidence="4" id="KW-0274">FAD</keyword>
<dbReference type="SUPFAM" id="SSF75169">
    <property type="entry name" value="DsrEFH-like"/>
    <property type="match status" value="1"/>
</dbReference>
<evidence type="ECO:0000259" key="7">
    <source>
        <dbReference type="PROSITE" id="PS50206"/>
    </source>
</evidence>
<dbReference type="PANTHER" id="PTHR43429">
    <property type="entry name" value="PYRIDINE NUCLEOTIDE-DISULFIDE OXIDOREDUCTASE DOMAIN-CONTAINING"/>
    <property type="match status" value="1"/>
</dbReference>
<dbReference type="InterPro" id="IPR036873">
    <property type="entry name" value="Rhodanese-like_dom_sf"/>
</dbReference>
<dbReference type="InterPro" id="IPR050260">
    <property type="entry name" value="FAD-bd_OxRdtase"/>
</dbReference>
<comment type="cofactor">
    <cofactor evidence="1">
        <name>FAD</name>
        <dbReference type="ChEBI" id="CHEBI:57692"/>
    </cofactor>
</comment>
<reference evidence="8 9" key="1">
    <citation type="submission" date="2011-11" db="EMBL/GenBank/DDBJ databases">
        <title>Complete sequence of Spirochaeta sp. grapes.</title>
        <authorList>
            <consortium name="US DOE Joint Genome Institute"/>
            <person name="Lucas S."/>
            <person name="Han J."/>
            <person name="Lapidus A."/>
            <person name="Cheng J.-F."/>
            <person name="Goodwin L."/>
            <person name="Pitluck S."/>
            <person name="Peters L."/>
            <person name="Ovchinnikova G."/>
            <person name="Munk A.C."/>
            <person name="Detter J.C."/>
            <person name="Han C."/>
            <person name="Tapia R."/>
            <person name="Land M."/>
            <person name="Hauser L."/>
            <person name="Kyrpides N."/>
            <person name="Ivanova N."/>
            <person name="Pagani I."/>
            <person name="Ritalahtilisa K."/>
            <person name="Loeffler F."/>
            <person name="Woyke T."/>
        </authorList>
    </citation>
    <scope>NUCLEOTIDE SEQUENCE [LARGE SCALE GENOMIC DNA]</scope>
    <source>
        <strain evidence="9">ATCC BAA-1885 / DSM 22778 / Grapes</strain>
    </source>
</reference>
<protein>
    <submittedName>
        <fullName evidence="8">NAD(FAD)-dependent dehydrogenase</fullName>
    </submittedName>
</protein>
<dbReference type="Pfam" id="PF07992">
    <property type="entry name" value="Pyr_redox_2"/>
    <property type="match status" value="1"/>
</dbReference>
<keyword evidence="6" id="KW-0676">Redox-active center</keyword>
<dbReference type="InterPro" id="IPR016156">
    <property type="entry name" value="FAD/NAD-linked_Rdtase_dimer_sf"/>
</dbReference>
<dbReference type="Gene3D" id="3.40.1260.10">
    <property type="entry name" value="DsrEFH-like"/>
    <property type="match status" value="1"/>
</dbReference>
<keyword evidence="5" id="KW-0560">Oxidoreductase</keyword>
<dbReference type="Pfam" id="PF02852">
    <property type="entry name" value="Pyr_redox_dim"/>
    <property type="match status" value="1"/>
</dbReference>
<evidence type="ECO:0000256" key="5">
    <source>
        <dbReference type="ARBA" id="ARBA00023002"/>
    </source>
</evidence>
<dbReference type="HOGENOM" id="CLU_003291_3_1_12"/>
<dbReference type="InterPro" id="IPR032836">
    <property type="entry name" value="DsrE2-like"/>
</dbReference>
<dbReference type="Gene3D" id="3.40.250.10">
    <property type="entry name" value="Rhodanese-like domain"/>
    <property type="match status" value="1"/>
</dbReference>
<dbReference type="EMBL" id="CP003155">
    <property type="protein sequence ID" value="AEV29636.1"/>
    <property type="molecule type" value="Genomic_DNA"/>
</dbReference>
<dbReference type="PROSITE" id="PS01148">
    <property type="entry name" value="UPF0033"/>
    <property type="match status" value="1"/>
</dbReference>
<dbReference type="InterPro" id="IPR036188">
    <property type="entry name" value="FAD/NAD-bd_sf"/>
</dbReference>
<dbReference type="eggNOG" id="COG0607">
    <property type="taxonomic scope" value="Bacteria"/>
</dbReference>
<dbReference type="Proteomes" id="UP000005632">
    <property type="component" value="Chromosome"/>
</dbReference>
<dbReference type="SUPFAM" id="SSF51905">
    <property type="entry name" value="FAD/NAD(P)-binding domain"/>
    <property type="match status" value="1"/>
</dbReference>
<evidence type="ECO:0000256" key="2">
    <source>
        <dbReference type="ARBA" id="ARBA00009130"/>
    </source>
</evidence>
<dbReference type="GO" id="GO:0016491">
    <property type="term" value="F:oxidoreductase activity"/>
    <property type="evidence" value="ECO:0007669"/>
    <property type="project" value="UniProtKB-KW"/>
</dbReference>
<evidence type="ECO:0000256" key="6">
    <source>
        <dbReference type="ARBA" id="ARBA00023284"/>
    </source>
</evidence>
<dbReference type="InterPro" id="IPR036868">
    <property type="entry name" value="TusA-like_sf"/>
</dbReference>
<dbReference type="eggNOG" id="COG0446">
    <property type="taxonomic scope" value="Bacteria"/>
</dbReference>
<feature type="domain" description="Rhodanese" evidence="7">
    <location>
        <begin position="466"/>
        <end position="554"/>
    </location>
</feature>
<dbReference type="STRING" id="158190.SpiGrapes_1842"/>
<evidence type="ECO:0000256" key="4">
    <source>
        <dbReference type="ARBA" id="ARBA00022827"/>
    </source>
</evidence>
<dbReference type="InterPro" id="IPR001763">
    <property type="entry name" value="Rhodanese-like_dom"/>
</dbReference>
<accession>G8QY71</accession>
<dbReference type="AlphaFoldDB" id="G8QY71"/>
<dbReference type="InterPro" id="IPR001455">
    <property type="entry name" value="TusA-like"/>
</dbReference>
<name>G8QY71_SPHPG</name>
<dbReference type="Pfam" id="PF13686">
    <property type="entry name" value="DrsE_2"/>
    <property type="match status" value="1"/>
</dbReference>
<dbReference type="SUPFAM" id="SSF52821">
    <property type="entry name" value="Rhodanese/Cell cycle control phosphatase"/>
    <property type="match status" value="1"/>
</dbReference>
<dbReference type="Gene3D" id="3.30.110.40">
    <property type="entry name" value="TusA-like domain"/>
    <property type="match status" value="1"/>
</dbReference>
<dbReference type="PANTHER" id="PTHR43429:SF1">
    <property type="entry name" value="NAD(P)H SULFUR OXIDOREDUCTASE (COA-DEPENDENT)"/>
    <property type="match status" value="1"/>
</dbReference>
<sequence length="834" mass="90036">MAKYVIVGGVAGGAGTAARLRRLDEKADIIMFERGEYISYANCGLPYYSGNVITERSRLFVMTPEKFKQSLNVEARVLSEVVSINRKEKSVHIKNLKDNTEYDERYDTLILSPGASPIKPPIPGIDNPSIMSLRSVTDIDNIKEKIDNPATKRAVVVGGGFIGLEMAENLKERGLEVSVVEALEQVMNVIDYDLAAEVQQHMRSKGVNLYLKDGVSAFEKHGSLITVRLASGTLIDTDLVILSIGVRPDTAFAREAGIELAKNGAIKVDQYFTTNDKNIRAVGDAIEYTSPLTKSALTVPLAGPANKQARLCADNIVNGNKRPYGGTIATSIAKIFDLTIASTGLTEKSLRKAELPFREAVTHAGSHAGYYPGSKQMTLKVLYHPTTGKVWGAQAVGYVGVDKRIDVISALIGKEGTVHDLAEFEQAYAPPFSSAKDPTNMVGFIGENVLDGLSDTITWEEAAEKKAAGAFMLDVRSPEEFALGKIEGALNIAHTDLRNRLAEVPKDKEVVINCAIGLRGYLAERTLRQNGFTKVYNLTGGFKTWEVAMRERELLENRGKGPIVVTGAPSVLNEDGSFRKPTVGKLFEVDACGLQCPGPIIRLKKEIDKLEQGDRLSIKASDPGFAADVQSWCTLTGNDLVSLVTKEGNVIAVIGKGNPEICSMPDSVTGTKPAICNPDNGATLIVFSNDLDKALASFVLANGAAATGKTVTMFYTFWGLSVLRKKPAKKVKKDIVAKMFGAMLPKGMEDLSLSSMNFGGMGASMMKGRMKKKNVDQVQQMFAQAKDAGVRMIACQMSMDIMGITKEELLDGVEIGGVATYMGAASQSKVNLFV</sequence>